<reference evidence="8 9" key="1">
    <citation type="submission" date="2023-07" db="EMBL/GenBank/DDBJ databases">
        <title>Genomic Encyclopedia of Type Strains, Phase IV (KMG-IV): sequencing the most valuable type-strain genomes for metagenomic binning, comparative biology and taxonomic classification.</title>
        <authorList>
            <person name="Goeker M."/>
        </authorList>
    </citation>
    <scope>NUCLEOTIDE SEQUENCE [LARGE SCALE GENOMIC DNA]</scope>
    <source>
        <strain evidence="8 9">DSM 16980</strain>
    </source>
</reference>
<name>A0ABT9Y5J2_9FIRM</name>
<dbReference type="Gene3D" id="3.30.420.270">
    <property type="match status" value="1"/>
</dbReference>
<keyword evidence="7" id="KW-0653">Protein transport</keyword>
<evidence type="ECO:0000256" key="5">
    <source>
        <dbReference type="ARBA" id="ARBA00022989"/>
    </source>
</evidence>
<evidence type="ECO:0000313" key="9">
    <source>
        <dbReference type="Proteomes" id="UP001239167"/>
    </source>
</evidence>
<keyword evidence="5" id="KW-1133">Transmembrane helix</keyword>
<evidence type="ECO:0000256" key="1">
    <source>
        <dbReference type="ARBA" id="ARBA00004162"/>
    </source>
</evidence>
<dbReference type="EMBL" id="JAUSUE010000003">
    <property type="protein sequence ID" value="MDQ0202991.1"/>
    <property type="molecule type" value="Genomic_DNA"/>
</dbReference>
<keyword evidence="6" id="KW-0472">Membrane</keyword>
<comment type="caution">
    <text evidence="8">The sequence shown here is derived from an EMBL/GenBank/DDBJ whole genome shotgun (WGS) entry which is preliminary data.</text>
</comment>
<comment type="subcellular location">
    <subcellularLocation>
        <location evidence="1">Cell membrane</location>
        <topology evidence="1">Single-pass membrane protein</topology>
    </subcellularLocation>
    <subcellularLocation>
        <location evidence="7">Cell membrane</location>
        <topology evidence="7">Single-pass type II membrane protein</topology>
    </subcellularLocation>
</comment>
<keyword evidence="7" id="KW-0813">Transport</keyword>
<evidence type="ECO:0000256" key="7">
    <source>
        <dbReference type="RuleBase" id="RU003879"/>
    </source>
</evidence>
<evidence type="ECO:0000313" key="8">
    <source>
        <dbReference type="EMBL" id="MDQ0202991.1"/>
    </source>
</evidence>
<comment type="similarity">
    <text evidence="2 7">Belongs to the ExbD/TolR family.</text>
</comment>
<dbReference type="InterPro" id="IPR003400">
    <property type="entry name" value="ExbD"/>
</dbReference>
<sequence>MIIPMIDIMFFLLVFFMLSTLYMSNIKTVPVNIPNVQNSDMTTPVNYLITLKKDGSIYLKDKIINEQSLLEHAEKEEKKNSRFAVIIRADRDINYGLLMSLMDKLRGVGITHLGLATDKK</sequence>
<protein>
    <submittedName>
        <fullName evidence="8">Biopolymer transport protein ExbD</fullName>
    </submittedName>
</protein>
<keyword evidence="3" id="KW-1003">Cell membrane</keyword>
<proteinExistence type="inferred from homology"/>
<evidence type="ECO:0000256" key="6">
    <source>
        <dbReference type="ARBA" id="ARBA00023136"/>
    </source>
</evidence>
<gene>
    <name evidence="8" type="ORF">J2S01_000687</name>
</gene>
<dbReference type="Pfam" id="PF02472">
    <property type="entry name" value="ExbD"/>
    <property type="match status" value="1"/>
</dbReference>
<evidence type="ECO:0000256" key="3">
    <source>
        <dbReference type="ARBA" id="ARBA00022475"/>
    </source>
</evidence>
<dbReference type="PANTHER" id="PTHR30558">
    <property type="entry name" value="EXBD MEMBRANE COMPONENT OF PMF-DRIVEN MACROMOLECULE IMPORT SYSTEM"/>
    <property type="match status" value="1"/>
</dbReference>
<keyword evidence="9" id="KW-1185">Reference proteome</keyword>
<evidence type="ECO:0000256" key="2">
    <source>
        <dbReference type="ARBA" id="ARBA00005811"/>
    </source>
</evidence>
<evidence type="ECO:0000256" key="4">
    <source>
        <dbReference type="ARBA" id="ARBA00022692"/>
    </source>
</evidence>
<accession>A0ABT9Y5J2</accession>
<organism evidence="8 9">
    <name type="scientific">Pectinatus haikarae</name>
    <dbReference type="NCBI Taxonomy" id="349096"/>
    <lineage>
        <taxon>Bacteria</taxon>
        <taxon>Bacillati</taxon>
        <taxon>Bacillota</taxon>
        <taxon>Negativicutes</taxon>
        <taxon>Selenomonadales</taxon>
        <taxon>Selenomonadaceae</taxon>
        <taxon>Pectinatus</taxon>
    </lineage>
</organism>
<keyword evidence="4 7" id="KW-0812">Transmembrane</keyword>
<dbReference type="Proteomes" id="UP001239167">
    <property type="component" value="Unassembled WGS sequence"/>
</dbReference>